<organism evidence="1 2">
    <name type="scientific">Enterobacter agglomerans</name>
    <name type="common">Erwinia herbicola</name>
    <name type="synonym">Pantoea agglomerans</name>
    <dbReference type="NCBI Taxonomy" id="549"/>
    <lineage>
        <taxon>Bacteria</taxon>
        <taxon>Pseudomonadati</taxon>
        <taxon>Pseudomonadota</taxon>
        <taxon>Gammaproteobacteria</taxon>
        <taxon>Enterobacterales</taxon>
        <taxon>Erwiniaceae</taxon>
        <taxon>Pantoea</taxon>
        <taxon>Pantoea agglomerans group</taxon>
    </lineage>
</organism>
<dbReference type="EMBL" id="OW970315">
    <property type="protein sequence ID" value="CAH6237533.1"/>
    <property type="molecule type" value="Genomic_DNA"/>
</dbReference>
<accession>A0AAJ5SG84</accession>
<dbReference type="AlphaFoldDB" id="A0AAJ5SG84"/>
<gene>
    <name evidence="1" type="ORF">DAPPPG734_06940</name>
</gene>
<evidence type="ECO:0000313" key="1">
    <source>
        <dbReference type="EMBL" id="CAH6237533.1"/>
    </source>
</evidence>
<evidence type="ECO:0000313" key="2">
    <source>
        <dbReference type="Proteomes" id="UP001158961"/>
    </source>
</evidence>
<proteinExistence type="predicted"/>
<dbReference type="RefSeq" id="WP_031591342.1">
    <property type="nucleotide sequence ID" value="NZ_CP084197.1"/>
</dbReference>
<protein>
    <submittedName>
        <fullName evidence="1">Uncharacterized protein</fullName>
    </submittedName>
</protein>
<dbReference type="Proteomes" id="UP001158961">
    <property type="component" value="Chromosome"/>
</dbReference>
<name>A0AAJ5SG84_ENTAG</name>
<reference evidence="1" key="1">
    <citation type="submission" date="2022-05" db="EMBL/GenBank/DDBJ databases">
        <authorList>
            <person name="Pothier F. J."/>
        </authorList>
    </citation>
    <scope>NUCLEOTIDE SEQUENCE</scope>
    <source>
        <strain evidence="1">DAPP-PG734</strain>
    </source>
</reference>
<sequence>MNKEKIVSANKSILETIEDARSERRQTERTGINILPKELRFLFKTTQFEINELITLCKDDYRKIIVVLITKVSPENIEGYSFIDRFRASPFIFINLLALHPKSKVRVKGSLKYAAVKILRRNKTLFDLARKIYIKVRG</sequence>